<evidence type="ECO:0000256" key="7">
    <source>
        <dbReference type="ARBA" id="ARBA00022824"/>
    </source>
</evidence>
<evidence type="ECO:0000256" key="1">
    <source>
        <dbReference type="ARBA" id="ARBA00004141"/>
    </source>
</evidence>
<evidence type="ECO:0000256" key="13">
    <source>
        <dbReference type="ARBA" id="ARBA00023315"/>
    </source>
</evidence>
<evidence type="ECO:0000313" key="20">
    <source>
        <dbReference type="EMBL" id="RKP13289.1"/>
    </source>
</evidence>
<evidence type="ECO:0000256" key="6">
    <source>
        <dbReference type="ARBA" id="ARBA00022692"/>
    </source>
</evidence>
<keyword evidence="10 19" id="KW-0472">Membrane</keyword>
<feature type="transmembrane region" description="Helical" evidence="19">
    <location>
        <begin position="460"/>
        <end position="478"/>
    </location>
</feature>
<keyword evidence="4" id="KW-0444">Lipid biosynthesis</keyword>
<name>A0A4V1IY46_9FUNG</name>
<dbReference type="GO" id="GO:0071617">
    <property type="term" value="F:lysophospholipid acyltransferase activity"/>
    <property type="evidence" value="ECO:0007669"/>
    <property type="project" value="TreeGrafter"/>
</dbReference>
<proteinExistence type="predicted"/>
<dbReference type="EC" id="2.3.1.n6" evidence="16"/>
<feature type="transmembrane region" description="Helical" evidence="19">
    <location>
        <begin position="370"/>
        <end position="393"/>
    </location>
</feature>
<feature type="transmembrane region" description="Helical" evidence="19">
    <location>
        <begin position="20"/>
        <end position="39"/>
    </location>
</feature>
<feature type="transmembrane region" description="Helical" evidence="19">
    <location>
        <begin position="51"/>
        <end position="68"/>
    </location>
</feature>
<dbReference type="GO" id="GO:0047184">
    <property type="term" value="F:1-acylglycerophosphocholine O-acyltransferase activity"/>
    <property type="evidence" value="ECO:0007669"/>
    <property type="project" value="UniProtKB-EC"/>
</dbReference>
<dbReference type="Proteomes" id="UP000267251">
    <property type="component" value="Unassembled WGS sequence"/>
</dbReference>
<evidence type="ECO:0000256" key="12">
    <source>
        <dbReference type="ARBA" id="ARBA00023264"/>
    </source>
</evidence>
<reference evidence="21" key="1">
    <citation type="journal article" date="2018" name="Nat. Microbiol.">
        <title>Leveraging single-cell genomics to expand the fungal tree of life.</title>
        <authorList>
            <person name="Ahrendt S.R."/>
            <person name="Quandt C.A."/>
            <person name="Ciobanu D."/>
            <person name="Clum A."/>
            <person name="Salamov A."/>
            <person name="Andreopoulos B."/>
            <person name="Cheng J.F."/>
            <person name="Woyke T."/>
            <person name="Pelin A."/>
            <person name="Henrissat B."/>
            <person name="Reynolds N.K."/>
            <person name="Benny G.L."/>
            <person name="Smith M.E."/>
            <person name="James T.Y."/>
            <person name="Grigoriev I.V."/>
        </authorList>
    </citation>
    <scope>NUCLEOTIDE SEQUENCE [LARGE SCALE GENOMIC DNA]</scope>
</reference>
<comment type="pathway">
    <text evidence="3">Lipid metabolism.</text>
</comment>
<dbReference type="Pfam" id="PF03062">
    <property type="entry name" value="MBOAT"/>
    <property type="match status" value="1"/>
</dbReference>
<dbReference type="PANTHER" id="PTHR13906">
    <property type="entry name" value="PORCUPINE"/>
    <property type="match status" value="1"/>
</dbReference>
<dbReference type="GO" id="GO:0016020">
    <property type="term" value="C:membrane"/>
    <property type="evidence" value="ECO:0007669"/>
    <property type="project" value="UniProtKB-SubCell"/>
</dbReference>
<evidence type="ECO:0000256" key="4">
    <source>
        <dbReference type="ARBA" id="ARBA00022516"/>
    </source>
</evidence>
<evidence type="ECO:0000256" key="17">
    <source>
        <dbReference type="ARBA" id="ARBA00039721"/>
    </source>
</evidence>
<dbReference type="PANTHER" id="PTHR13906:SF14">
    <property type="entry name" value="LYSOPHOSPHOLIPID ACYLTRANSFERASE 5"/>
    <property type="match status" value="1"/>
</dbReference>
<keyword evidence="11" id="KW-0594">Phospholipid biosynthesis</keyword>
<evidence type="ECO:0000256" key="5">
    <source>
        <dbReference type="ARBA" id="ARBA00022679"/>
    </source>
</evidence>
<keyword evidence="5 20" id="KW-0808">Transferase</keyword>
<evidence type="ECO:0000256" key="9">
    <source>
        <dbReference type="ARBA" id="ARBA00023098"/>
    </source>
</evidence>
<feature type="transmembrane region" description="Helical" evidence="19">
    <location>
        <begin position="99"/>
        <end position="117"/>
    </location>
</feature>
<evidence type="ECO:0000256" key="18">
    <source>
        <dbReference type="SAM" id="MobiDB-lite"/>
    </source>
</evidence>
<comment type="subcellular location">
    <subcellularLocation>
        <location evidence="2">Endoplasmic reticulum</location>
    </subcellularLocation>
    <subcellularLocation>
        <location evidence="1">Membrane</location>
        <topology evidence="1">Multi-pass membrane protein</topology>
    </subcellularLocation>
</comment>
<feature type="region of interest" description="Disordered" evidence="18">
    <location>
        <begin position="484"/>
        <end position="503"/>
    </location>
</feature>
<dbReference type="InterPro" id="IPR049941">
    <property type="entry name" value="LPLAT_7/PORCN-like"/>
</dbReference>
<evidence type="ECO:0000256" key="11">
    <source>
        <dbReference type="ARBA" id="ARBA00023209"/>
    </source>
</evidence>
<keyword evidence="21" id="KW-1185">Reference proteome</keyword>
<comment type="pathway">
    <text evidence="14">Phospholipid metabolism.</text>
</comment>
<dbReference type="GO" id="GO:0006656">
    <property type="term" value="P:phosphatidylcholine biosynthetic process"/>
    <property type="evidence" value="ECO:0007669"/>
    <property type="project" value="TreeGrafter"/>
</dbReference>
<evidence type="ECO:0000256" key="3">
    <source>
        <dbReference type="ARBA" id="ARBA00005189"/>
    </source>
</evidence>
<evidence type="ECO:0000256" key="14">
    <source>
        <dbReference type="ARBA" id="ARBA00025707"/>
    </source>
</evidence>
<dbReference type="GO" id="GO:0030258">
    <property type="term" value="P:lipid modification"/>
    <property type="evidence" value="ECO:0007669"/>
    <property type="project" value="TreeGrafter"/>
</dbReference>
<dbReference type="AlphaFoldDB" id="A0A4V1IY46"/>
<evidence type="ECO:0000313" key="21">
    <source>
        <dbReference type="Proteomes" id="UP000267251"/>
    </source>
</evidence>
<gene>
    <name evidence="20" type="ORF">BJ684DRAFT_20207</name>
</gene>
<dbReference type="EMBL" id="KZ988059">
    <property type="protein sequence ID" value="RKP13289.1"/>
    <property type="molecule type" value="Genomic_DNA"/>
</dbReference>
<feature type="transmembrane region" description="Helical" evidence="19">
    <location>
        <begin position="421"/>
        <end position="440"/>
    </location>
</feature>
<dbReference type="GO" id="GO:0005783">
    <property type="term" value="C:endoplasmic reticulum"/>
    <property type="evidence" value="ECO:0007669"/>
    <property type="project" value="UniProtKB-SubCell"/>
</dbReference>
<accession>A0A4V1IY46</accession>
<keyword evidence="7" id="KW-0256">Endoplasmic reticulum</keyword>
<keyword evidence="13 20" id="KW-0012">Acyltransferase</keyword>
<dbReference type="InterPro" id="IPR004299">
    <property type="entry name" value="MBOAT_fam"/>
</dbReference>
<evidence type="ECO:0000256" key="16">
    <source>
        <dbReference type="ARBA" id="ARBA00038923"/>
    </source>
</evidence>
<keyword evidence="9" id="KW-0443">Lipid metabolism</keyword>
<dbReference type="OrthoDB" id="286734at2759"/>
<evidence type="ECO:0000256" key="2">
    <source>
        <dbReference type="ARBA" id="ARBA00004240"/>
    </source>
</evidence>
<keyword evidence="12" id="KW-1208">Phospholipid metabolism</keyword>
<keyword evidence="6 19" id="KW-0812">Transmembrane</keyword>
<evidence type="ECO:0000256" key="10">
    <source>
        <dbReference type="ARBA" id="ARBA00023136"/>
    </source>
</evidence>
<dbReference type="EC" id="2.3.1.23" evidence="15"/>
<evidence type="ECO:0000256" key="15">
    <source>
        <dbReference type="ARBA" id="ARBA00026120"/>
    </source>
</evidence>
<protein>
    <recommendedName>
        <fullName evidence="17">Lysophospholipid acyltransferase 5</fullName>
        <ecNumber evidence="15">2.3.1.23</ecNumber>
        <ecNumber evidence="16">2.3.1.n6</ecNumber>
    </recommendedName>
</protein>
<feature type="compositionally biased region" description="Gly residues" evidence="18">
    <location>
        <begin position="486"/>
        <end position="503"/>
    </location>
</feature>
<evidence type="ECO:0000256" key="19">
    <source>
        <dbReference type="SAM" id="Phobius"/>
    </source>
</evidence>
<evidence type="ECO:0000256" key="8">
    <source>
        <dbReference type="ARBA" id="ARBA00022989"/>
    </source>
</evidence>
<organism evidence="20 21">
    <name type="scientific">Piptocephalis cylindrospora</name>
    <dbReference type="NCBI Taxonomy" id="1907219"/>
    <lineage>
        <taxon>Eukaryota</taxon>
        <taxon>Fungi</taxon>
        <taxon>Fungi incertae sedis</taxon>
        <taxon>Zoopagomycota</taxon>
        <taxon>Zoopagomycotina</taxon>
        <taxon>Zoopagomycetes</taxon>
        <taxon>Zoopagales</taxon>
        <taxon>Piptocephalidaceae</taxon>
        <taxon>Piptocephalis</taxon>
    </lineage>
</organism>
<sequence length="503" mass="55506">MALVETLSAATGVPIPALKLLLTVLFGYPVAAFYSIVLLPNHRFSKSLAPHLRNAYYLLTGLGLSYFYCGTDTYHSLLTVLGTYGLTWVTHLTGTRRKALGPLVLVFNLAYLLIGYANTMTEGYDINWTMSQCILCLRLTGFGWDIADGVPTPPGKIKEAQGPSTGLASFPDDSPLGDIPSLVRILGWAYHPTSFLVGPQFAYRLYEKSLHNEHLPSPDTIPAGRKERILQCLALGVFYLGFNQILGSAFPTSFLPADEFRQEYSLGGRALYMWIAGKAAMSKYLGIWKLNEGACILTGIGYGGPRKLESGAAPAHWDGLSNVDIQGYEMATSLTQIIASFNINTNHWVKRYVFKRLRFLGSKNLSSLGALLYLAVWHGYHANYFYVFAMEFMDIEAERRGRRILAPLTQKIFAAQGGSKVGKMAFHVSWWVLTTSALYYAMSAFDLPGFTRGLRAWSSIHYLGFWAVVAIFVADVLIQRQRKGLSRGGDGGRHGAGGKQKGE</sequence>
<keyword evidence="8 19" id="KW-1133">Transmembrane helix</keyword>